<evidence type="ECO:0000256" key="1">
    <source>
        <dbReference type="SAM" id="Phobius"/>
    </source>
</evidence>
<evidence type="ECO:0008006" key="4">
    <source>
        <dbReference type="Google" id="ProtNLM"/>
    </source>
</evidence>
<protein>
    <recommendedName>
        <fullName evidence="4">DMT family transporter</fullName>
    </recommendedName>
</protein>
<gene>
    <name evidence="2" type="ORF">ENKO_22620</name>
</gene>
<dbReference type="EMBL" id="AP024590">
    <property type="protein sequence ID" value="BCU55668.1"/>
    <property type="molecule type" value="Genomic_DNA"/>
</dbReference>
<dbReference type="Proteomes" id="UP000682928">
    <property type="component" value="Chromosome"/>
</dbReference>
<dbReference type="Pfam" id="PF04657">
    <property type="entry name" value="DMT_YdcZ"/>
    <property type="match status" value="1"/>
</dbReference>
<dbReference type="PANTHER" id="PTHR34821:SF2">
    <property type="entry name" value="INNER MEMBRANE PROTEIN YDCZ"/>
    <property type="match status" value="1"/>
</dbReference>
<dbReference type="PANTHER" id="PTHR34821">
    <property type="entry name" value="INNER MEMBRANE PROTEIN YDCZ"/>
    <property type="match status" value="1"/>
</dbReference>
<keyword evidence="1" id="KW-0472">Membrane</keyword>
<feature type="transmembrane region" description="Helical" evidence="1">
    <location>
        <begin position="102"/>
        <end position="123"/>
    </location>
</feature>
<feature type="transmembrane region" description="Helical" evidence="1">
    <location>
        <begin position="135"/>
        <end position="153"/>
    </location>
</feature>
<reference evidence="2" key="1">
    <citation type="submission" date="2021-04" db="EMBL/GenBank/DDBJ databases">
        <title>Difference and commonality of drug resistance evolution in various bacteria. and drug sensitivity profiles.</title>
        <authorList>
            <person name="Maeda T."/>
            <person name="Shibai A."/>
            <person name="Kawada K."/>
            <person name="Kotani H."/>
            <person name="Tarusawa Y."/>
            <person name="Tanabe K."/>
            <person name="Furusawa C."/>
        </authorList>
    </citation>
    <scope>NUCLEOTIDE SEQUENCE</scope>
    <source>
        <strain evidence="2">JCM 8580</strain>
    </source>
</reference>
<sequence>MLSKSLVLTLLPVAITFLAGAMLPFQAASNGALSKALGHPLWAALVSLVVSILVLLFLLWLNKAPAPRLGGAFQSAWWIWTGGVMGALYVTCAAAFTPRLGAGSFIVLVVAGQMITAIVVDHFGLMALTPKPVTLARVLGVALIMAGAIFIQFSKD</sequence>
<evidence type="ECO:0000313" key="3">
    <source>
        <dbReference type="Proteomes" id="UP000682928"/>
    </source>
</evidence>
<dbReference type="InterPro" id="IPR006750">
    <property type="entry name" value="YdcZ"/>
</dbReference>
<dbReference type="GO" id="GO:0005886">
    <property type="term" value="C:plasma membrane"/>
    <property type="evidence" value="ECO:0007669"/>
    <property type="project" value="TreeGrafter"/>
</dbReference>
<keyword evidence="1" id="KW-1133">Transmembrane helix</keyword>
<accession>A0AA86IRD1</accession>
<keyword evidence="1" id="KW-0812">Transmembrane</keyword>
<evidence type="ECO:0000313" key="2">
    <source>
        <dbReference type="EMBL" id="BCU55668.1"/>
    </source>
</evidence>
<dbReference type="RefSeq" id="WP_088218472.1">
    <property type="nucleotide sequence ID" value="NZ_AP024590.1"/>
</dbReference>
<feature type="transmembrane region" description="Helical" evidence="1">
    <location>
        <begin position="73"/>
        <end position="96"/>
    </location>
</feature>
<name>A0AA86IRD1_9ENTR</name>
<organism evidence="2 3">
    <name type="scientific">Enterobacter kobei</name>
    <dbReference type="NCBI Taxonomy" id="208224"/>
    <lineage>
        <taxon>Bacteria</taxon>
        <taxon>Pseudomonadati</taxon>
        <taxon>Pseudomonadota</taxon>
        <taxon>Gammaproteobacteria</taxon>
        <taxon>Enterobacterales</taxon>
        <taxon>Enterobacteriaceae</taxon>
        <taxon>Enterobacter</taxon>
        <taxon>Enterobacter cloacae complex</taxon>
    </lineage>
</organism>
<feature type="transmembrane region" description="Helical" evidence="1">
    <location>
        <begin position="41"/>
        <end position="61"/>
    </location>
</feature>
<proteinExistence type="predicted"/>
<dbReference type="AlphaFoldDB" id="A0AA86IRD1"/>